<evidence type="ECO:0000256" key="7">
    <source>
        <dbReference type="SAM" id="Coils"/>
    </source>
</evidence>
<keyword evidence="9" id="KW-1133">Transmembrane helix</keyword>
<keyword evidence="6" id="KW-0233">DNA recombination</keyword>
<dbReference type="PANTHER" id="PTHR24349">
    <property type="entry name" value="SERINE/THREONINE-PROTEIN KINASE"/>
    <property type="match status" value="1"/>
</dbReference>
<dbReference type="InterPro" id="IPR011010">
    <property type="entry name" value="DNA_brk_join_enz"/>
</dbReference>
<dbReference type="GO" id="GO:0006310">
    <property type="term" value="P:DNA recombination"/>
    <property type="evidence" value="ECO:0007669"/>
    <property type="project" value="UniProtKB-KW"/>
</dbReference>
<evidence type="ECO:0000256" key="5">
    <source>
        <dbReference type="ARBA" id="ARBA00022840"/>
    </source>
</evidence>
<dbReference type="Proteomes" id="UP000186817">
    <property type="component" value="Unassembled WGS sequence"/>
</dbReference>
<gene>
    <name evidence="11" type="primary">Camk4</name>
    <name evidence="11" type="ORF">AK812_SmicGene29218</name>
</gene>
<evidence type="ECO:0000256" key="9">
    <source>
        <dbReference type="SAM" id="Phobius"/>
    </source>
</evidence>
<keyword evidence="4 11" id="KW-0418">Kinase</keyword>
<dbReference type="Pfam" id="PF00069">
    <property type="entry name" value="Pkinase"/>
    <property type="match status" value="1"/>
</dbReference>
<keyword evidence="12" id="KW-1185">Reference proteome</keyword>
<evidence type="ECO:0000256" key="8">
    <source>
        <dbReference type="SAM" id="MobiDB-lite"/>
    </source>
</evidence>
<feature type="domain" description="Protein kinase" evidence="10">
    <location>
        <begin position="149"/>
        <end position="452"/>
    </location>
</feature>
<dbReference type="SMART" id="SM00220">
    <property type="entry name" value="S_TKc"/>
    <property type="match status" value="1"/>
</dbReference>
<dbReference type="OrthoDB" id="422842at2759"/>
<dbReference type="InterPro" id="IPR013762">
    <property type="entry name" value="Integrase-like_cat_sf"/>
</dbReference>
<evidence type="ECO:0000256" key="2">
    <source>
        <dbReference type="ARBA" id="ARBA00022679"/>
    </source>
</evidence>
<feature type="region of interest" description="Disordered" evidence="8">
    <location>
        <begin position="1172"/>
        <end position="1215"/>
    </location>
</feature>
<keyword evidence="5" id="KW-0067">ATP-binding</keyword>
<feature type="region of interest" description="Disordered" evidence="8">
    <location>
        <begin position="1027"/>
        <end position="1048"/>
    </location>
</feature>
<feature type="region of interest" description="Disordered" evidence="8">
    <location>
        <begin position="823"/>
        <end position="842"/>
    </location>
</feature>
<comment type="caution">
    <text evidence="11">The sequence shown here is derived from an EMBL/GenBank/DDBJ whole genome shotgun (WGS) entry which is preliminary data.</text>
</comment>
<evidence type="ECO:0000256" key="4">
    <source>
        <dbReference type="ARBA" id="ARBA00022777"/>
    </source>
</evidence>
<dbReference type="InterPro" id="IPR000719">
    <property type="entry name" value="Prot_kinase_dom"/>
</dbReference>
<feature type="transmembrane region" description="Helical" evidence="9">
    <location>
        <begin position="3784"/>
        <end position="3807"/>
    </location>
</feature>
<keyword evidence="3" id="KW-0547">Nucleotide-binding</keyword>
<reference evidence="11 12" key="1">
    <citation type="submission" date="2016-02" db="EMBL/GenBank/DDBJ databases">
        <title>Genome analysis of coral dinoflagellate symbionts highlights evolutionary adaptations to a symbiotic lifestyle.</title>
        <authorList>
            <person name="Aranda M."/>
            <person name="Li Y."/>
            <person name="Liew Y.J."/>
            <person name="Baumgarten S."/>
            <person name="Simakov O."/>
            <person name="Wilson M."/>
            <person name="Piel J."/>
            <person name="Ashoor H."/>
            <person name="Bougouffa S."/>
            <person name="Bajic V.B."/>
            <person name="Ryu T."/>
            <person name="Ravasi T."/>
            <person name="Bayer T."/>
            <person name="Micklem G."/>
            <person name="Kim H."/>
            <person name="Bhak J."/>
            <person name="Lajeunesse T.C."/>
            <person name="Voolstra C.R."/>
        </authorList>
    </citation>
    <scope>NUCLEOTIDE SEQUENCE [LARGE SCALE GENOMIC DNA]</scope>
    <source>
        <strain evidence="11 12">CCMP2467</strain>
    </source>
</reference>
<dbReference type="Gene3D" id="1.10.443.10">
    <property type="entry name" value="Intergrase catalytic core"/>
    <property type="match status" value="1"/>
</dbReference>
<dbReference type="SUPFAM" id="SSF56349">
    <property type="entry name" value="DNA breaking-rejoining enzymes"/>
    <property type="match status" value="1"/>
</dbReference>
<keyword evidence="9" id="KW-0472">Membrane</keyword>
<name>A0A1Q9D2C1_SYMMI</name>
<evidence type="ECO:0000313" key="11">
    <source>
        <dbReference type="EMBL" id="OLP89327.1"/>
    </source>
</evidence>
<protein>
    <submittedName>
        <fullName evidence="11">Calcium/calmodulin-dependent protein kinase type IV</fullName>
    </submittedName>
</protein>
<evidence type="ECO:0000256" key="1">
    <source>
        <dbReference type="ARBA" id="ARBA00022527"/>
    </source>
</evidence>
<dbReference type="PROSITE" id="PS50011">
    <property type="entry name" value="PROTEIN_KINASE_DOM"/>
    <property type="match status" value="1"/>
</dbReference>
<dbReference type="SUPFAM" id="SSF56112">
    <property type="entry name" value="Protein kinase-like (PK-like)"/>
    <property type="match status" value="1"/>
</dbReference>
<dbReference type="EMBL" id="LSRX01000766">
    <property type="protein sequence ID" value="OLP89327.1"/>
    <property type="molecule type" value="Genomic_DNA"/>
</dbReference>
<dbReference type="GO" id="GO:0003677">
    <property type="term" value="F:DNA binding"/>
    <property type="evidence" value="ECO:0007669"/>
    <property type="project" value="InterPro"/>
</dbReference>
<evidence type="ECO:0000313" key="12">
    <source>
        <dbReference type="Proteomes" id="UP000186817"/>
    </source>
</evidence>
<evidence type="ECO:0000256" key="6">
    <source>
        <dbReference type="ARBA" id="ARBA00023172"/>
    </source>
</evidence>
<dbReference type="InterPro" id="IPR050205">
    <property type="entry name" value="CDPK_Ser/Thr_kinases"/>
</dbReference>
<feature type="coiled-coil region" evidence="7">
    <location>
        <begin position="3743"/>
        <end position="3770"/>
    </location>
</feature>
<evidence type="ECO:0000256" key="3">
    <source>
        <dbReference type="ARBA" id="ARBA00022741"/>
    </source>
</evidence>
<sequence length="3986" mass="442478">MTFAGSSVTMRKRSIATTFDGWWELEALLPEGTDLEILFSHYDIEYKEADSEASEPLAGSGGLQKIINTKRLSVTGLFFSVKYGHNSKDFERQPIKKALKEASLIDRNSKSVISNEVSGLVSQRKLSLELVACLTHWNKNFLDHYEYTADPPVVVGRGFSGDVVLCQRRNARDFGGRPQNSLRCVKRFNLTSMKPDHLEKLKNEAVIYLSLEHPHIARLFDVYEDDEELSLVMQYCGGGTLQDVLRSKGPFPEPDFKQAAVQMLRVLNYVHRAGIVHRDIKPRNWVYEAERAELKGCLGTLGYLAPEAKCLMLHEGRGAKIEGSAELKGCLGTLGYLAPEAVSACLNEKGAAAMATLKRIVNVPKPAACCPWRMSIERDIEEIVTLTEQIGNLSLNISVVVQASPPATSSGSSLTPPASTSSAAQPAVIPVWALRPVDDEPSQEVLSLAQQLRSSVNGYGPNERIRRAFTAGLEAASKIRGDRGYFSGSQVGGRKIIYVVLFGADVTEPFITSDFAYYSRIVKNGPGGSWDPISVSHGFPSFAEAEDSAGYSKLFFKFEETFAHAFIVRAVDSGFVICVPPAAIPEETLQQATAEHYEGVFGPWTATTIRAMSSTGRELQRTLPCLLVDINAAGVDHLSEAIPESEPTPFGTHRLQSVWPSARAAVVALEAFLNGDELVLENFERLEGYYTAASEAEARTSPTEPTAGTLPQDLLTQLLNHSAEQGRVLSGLQAKLASLDSVDERLKQLEAEPRDPPPAHAAVGGRTTPADGIPAWAPQLFTEGARSTLAPGQVQKLLTLAGRGPTHLGDLPGPDLGSISQALGARAKAKTTPPQPSAAALEDVEEVVDEPEGAEVGGKLLGQLLSQQTKILAQLAASARKSTDPMHLLGAGSSDDGAKLPGVRGMAARQLLKDQFQRNPLAIHTSVKERLAQVRRRSSVAEVEPRDMFLHFQETVPLGNFKTLTYLAFLMCDMWESIEHGRSEELMSLVALGLVFCEQVAHEQGQTRLAWLLTCREDPPFSLVETRKAPRSEVPHGALSDPRWASHKREHHQEAQVADDHRRLAGRRKARWVLRLHRNTWVRLLVAAGNFLVSGRPEIPAHAMQPPSRAQESMIAQFERHVAAWVRLGTGPRRELDRAVQKFSILEDQLSYLRDRSHALFAQFQPYSKARASQAADCETQGPKSSPTPPRPHTSGERPNPAPRMPPQTTSLRIDPKRLVFEAPPAFEASKYITDPLLKSAFYDPRVLLKPESQWPKTKLARVMASREEQFELFRRWDGVQSLHLLPAASSEARYRCGLFAVYKSDEVDRQILNPIPENARCFSISDSTLSLAHASLLGQIFIASDQNLVIGSDDLKDFYHGFVVSDIHAGRNHIHGVFRGSDFRGFNAYNPELDDQLVVGCFRSLAMGTSYAVETAQHAHSVLLQRASCLRSSDQVAYKFPFPRGPGFELLCIDDHAFLLLVSKAEASRAPDINRADLALFARAADMYHKAKLRTSTKKAVRNSYHATVLGGEIDGKVGEISAPKLRVTVLCALSFQLAVLGFATKEILSSLVGSWVYVIMFRRPFMSLIGELYHELANHQDGVVFALSHDSRQELLLLTLYAPCMTTDLRAYPLDRVFCTDASSYAAGACEARLPPEACLELLRHADHKGYHTQLKPQVSAYLEQFNASDFADDTTPSIPRGLTEGVLFDVCEVFRGDCELSNLFRSRGFTVHPGFDLAAGQSGDISFPYTMLHIIGLICRRVVAYIHISPTCVFWGNIPQPVCEATDPKATGIVTLARRIAFILHLCAVYGLVASCGQPLGSSMYQLSIFKRLRAKGYLSFKWSACYFGSPFRGASHWLVNREGLLTLSCRCKCPPGFQHLQLPSTFTSESVQKFSQTCRPTCDTVFGSTPAVGETSSRFARAAPLPLLSRIVDCVAACIQELRRAGPELKRPAHVPPRWIGDLGATLSWKTLLQYKFKRSNHININEELSYRSLLKHVGKTAPGSRFGVLLDSRVVIGCNAKGRSSSQKLNFYMSTALPYIAGCNLYPNLFHVGTHDNASDDPSRLKRLREQSSSQPIWLRKFLANDFVAFDVVRRADNCAKPLDSWARLAGLALALHLLNAQAGLTATVGKRRQTLFTGFVHWVESELGCRFDQLSASGLLLAAALTGFGKFLFYSGAPKYVFSETLNSVCDRFKHHKPSFAGVWSLLSRWEEEEPSQRGMVLPEALFRAAVALSLAWRWPHFTAALLIGFHGLLRPGEFLHLRRRELILPCDLLSCRPVAYITLGHTKTSRFMLRQHAKISDALSVAFLTAMFADAPFDTHLFGCSPAVFKRRWDTVFSFLHVPTSEAENGVTPKCLRGSGATWLYQETEDINKIQWRGRWQQRRTLEFYLQDVAGQLLLASLTSDQRRHVAELAAFADIAEHLDLVPSNARAFLAHLGGAPADERAQLTTLSSGDALLRRKRPHRSESVEDPDVVIISAALMHLLAVEHLERGLNQVRKHYVEETQKTMTFKYSNKNKKWMDVEVDEATFDKHLVPLEDAKGRASDTGMKWEQWVGLVSRGKPESLVLVRLKPQITKRRAPGPGAIRKAEWKPIANRWLQDTCVILHSDSARSYKSKISGVLHDAVVHQKKKVKINGKWVWKLPKYVTMKTHKLPSGRKIKTKAGTQVIDRAWRFLKDRVKVNQNSKSDSANIRAKIRSAQYEYWCRGKDMWSCTGNLLTWHMSKIADALDAPELLLRPDAEIDTQGIECEVCGRLVDFDDFAEHMEGHSRTPPALNLRRGRQFFLAEDLEDHLAAHRVHQELLDSEMKSSTSEVDIAAQIVEMARSGGSGLPGNRSAAGAGDAVLVRWSDGHWYAARISQTFEVSWAPPYTTWQPESVAADSIIPRMNQPREICNFDVAVAFVKRLLELKAEQDAEMQLEVVYHWTREENVATIVENNLRPPGSANADGTAVKVLNGEALGRGIYAATNIEFGRSYGFGLSCAFLFVLRREAAIAIAMAIHRASAKAARLKACAGEIAEFLISKGLGTKEKEAKKAFKVGQTVEVLWSGVYYKDPYLQDARAKLLWQPDALQVSEVLSRFRIYGSSSATTRATFDVFDEKLKGTVDLEAQAREEALMIWKAVCGEEEALSYCEFLAATRPRRIPKRDPSCDSVTERGPKMRAAEALMPWIDDPFQDVSKEAEAEQVAIKSIMMTMLRMAVVTRMVMDMVFQEDQPVQVCDVVRCMSKYHFRWAAISVKAASKGGVKVGAGAQAFPKVHRVPLVDAEGFDTPSAVLKSRDTTEARTFDRRNAVLQALSVPRDDTVLHALQHGIMCWTIASMTFCAGDSGIVSSREILIEDFPAFDGIDLPAESAQCSMTADVHLLHPPVTAPWARISLRAKGLSCLAEIKTEWDKDEAVRMSRRGFFDSMVQAVKRLPDAKFDQALKVWEIRGSGIQQLLENLGQLGFRVPGDLQQSLFGHEKIAGPTTVDLEEDSDAEIEELLKSGWIDRVEAEVRSALAEPSAPAPAEPLQPLEQQEEPLDPAPVEPPTREVGGTETRKRARDEPEEPAAAALPLARSPSPEVEVQKPPATAGPPECAISCSGKMGIHASQMGSAMACQSQEGPRAQDTAEAGRRRVRHVMMLQLPALHEHTGILSLPVRMQVREQVLSLRLRRDVLNFLLVFCTPADVGHLAGIDRSVYEFCEVDAIWSMMLASDFWTSPMPELALPCTRPALTLDGIMLRHIHRLNGDVLGKARQSESYMSSKRRLIQRWHSEVDLRKKKALREQIQQLERERDVSLAECRLRWNSVIRRRRVVAGSAWMVLLLWGLRFSAAFWLVHAVRYVALHAYHLFYNMSWLFLQLAPGGIIESICIGAARKSRRRRCSGRDAGLSLLEVYLKYARRSSLLCLCGYIAFNDGTGSRRWHNVVAFCCMFGAGWGAFAAAAVFASLLLTGFLACAYFSLWWARCWTREFAAVAQRDQQELSITEDYQSKIRKCRVALGLPPDDRKSSCNCCVL</sequence>
<feature type="transmembrane region" description="Helical" evidence="9">
    <location>
        <begin position="3827"/>
        <end position="3845"/>
    </location>
</feature>
<dbReference type="GO" id="GO:0004674">
    <property type="term" value="F:protein serine/threonine kinase activity"/>
    <property type="evidence" value="ECO:0007669"/>
    <property type="project" value="UniProtKB-KW"/>
</dbReference>
<dbReference type="Gene3D" id="1.10.510.10">
    <property type="entry name" value="Transferase(Phosphotransferase) domain 1"/>
    <property type="match status" value="1"/>
</dbReference>
<feature type="transmembrane region" description="Helical" evidence="9">
    <location>
        <begin position="3896"/>
        <end position="3929"/>
    </location>
</feature>
<keyword evidence="9" id="KW-0812">Transmembrane</keyword>
<feature type="compositionally biased region" description="Low complexity" evidence="8">
    <location>
        <begin position="3537"/>
        <end position="3551"/>
    </location>
</feature>
<dbReference type="InterPro" id="IPR011009">
    <property type="entry name" value="Kinase-like_dom_sf"/>
</dbReference>
<dbReference type="GO" id="GO:0015074">
    <property type="term" value="P:DNA integration"/>
    <property type="evidence" value="ECO:0007669"/>
    <property type="project" value="InterPro"/>
</dbReference>
<proteinExistence type="predicted"/>
<organism evidence="11 12">
    <name type="scientific">Symbiodinium microadriaticum</name>
    <name type="common">Dinoflagellate</name>
    <name type="synonym">Zooxanthella microadriatica</name>
    <dbReference type="NCBI Taxonomy" id="2951"/>
    <lineage>
        <taxon>Eukaryota</taxon>
        <taxon>Sar</taxon>
        <taxon>Alveolata</taxon>
        <taxon>Dinophyceae</taxon>
        <taxon>Suessiales</taxon>
        <taxon>Symbiodiniaceae</taxon>
        <taxon>Symbiodinium</taxon>
    </lineage>
</organism>
<feature type="region of interest" description="Disordered" evidence="8">
    <location>
        <begin position="3505"/>
        <end position="3563"/>
    </location>
</feature>
<evidence type="ECO:0000259" key="10">
    <source>
        <dbReference type="PROSITE" id="PS50011"/>
    </source>
</evidence>
<keyword evidence="7" id="KW-0175">Coiled coil</keyword>
<keyword evidence="2" id="KW-0808">Transferase</keyword>
<accession>A0A1Q9D2C1</accession>
<dbReference type="GO" id="GO:0005524">
    <property type="term" value="F:ATP binding"/>
    <property type="evidence" value="ECO:0007669"/>
    <property type="project" value="UniProtKB-KW"/>
</dbReference>
<keyword evidence="1" id="KW-0723">Serine/threonine-protein kinase</keyword>